<comment type="caution">
    <text evidence="4">The sequence shown here is derived from an EMBL/GenBank/DDBJ whole genome shotgun (WGS) entry which is preliminary data.</text>
</comment>
<dbReference type="InterPro" id="IPR012341">
    <property type="entry name" value="6hp_glycosidase-like_sf"/>
</dbReference>
<dbReference type="PANTHER" id="PTHR10569">
    <property type="entry name" value="GLYCOGEN DEBRANCHING ENZYME"/>
    <property type="match status" value="1"/>
</dbReference>
<organism evidence="4 5">
    <name type="scientific">Heterodera trifolii</name>
    <dbReference type="NCBI Taxonomy" id="157864"/>
    <lineage>
        <taxon>Eukaryota</taxon>
        <taxon>Metazoa</taxon>
        <taxon>Ecdysozoa</taxon>
        <taxon>Nematoda</taxon>
        <taxon>Chromadorea</taxon>
        <taxon>Rhabditida</taxon>
        <taxon>Tylenchina</taxon>
        <taxon>Tylenchomorpha</taxon>
        <taxon>Tylenchoidea</taxon>
        <taxon>Heteroderidae</taxon>
        <taxon>Heteroderinae</taxon>
        <taxon>Heterodera</taxon>
    </lineage>
</organism>
<dbReference type="PANTHER" id="PTHR10569:SF2">
    <property type="entry name" value="GLYCOGEN DEBRANCHING ENZYME"/>
    <property type="match status" value="1"/>
</dbReference>
<dbReference type="Gene3D" id="1.50.10.10">
    <property type="match status" value="1"/>
</dbReference>
<dbReference type="InterPro" id="IPR010401">
    <property type="entry name" value="AGL/Gdb1"/>
</dbReference>
<feature type="region of interest" description="Disordered" evidence="1">
    <location>
        <begin position="470"/>
        <end position="490"/>
    </location>
</feature>
<evidence type="ECO:0000313" key="5">
    <source>
        <dbReference type="Proteomes" id="UP001620626"/>
    </source>
</evidence>
<dbReference type="EMBL" id="JBICBT010000941">
    <property type="protein sequence ID" value="KAL3091571.1"/>
    <property type="molecule type" value="Genomic_DNA"/>
</dbReference>
<accession>A0ABD2JLS8</accession>
<evidence type="ECO:0000256" key="1">
    <source>
        <dbReference type="SAM" id="MobiDB-lite"/>
    </source>
</evidence>
<dbReference type="Pfam" id="PF06202">
    <property type="entry name" value="GDE_C"/>
    <property type="match status" value="1"/>
</dbReference>
<keyword evidence="2" id="KW-0812">Transmembrane</keyword>
<dbReference type="Proteomes" id="UP001620626">
    <property type="component" value="Unassembled WGS sequence"/>
</dbReference>
<evidence type="ECO:0000256" key="2">
    <source>
        <dbReference type="SAM" id="Phobius"/>
    </source>
</evidence>
<name>A0ABD2JLS8_9BILA</name>
<reference evidence="4 5" key="1">
    <citation type="submission" date="2024-10" db="EMBL/GenBank/DDBJ databases">
        <authorList>
            <person name="Kim D."/>
        </authorList>
    </citation>
    <scope>NUCLEOTIDE SEQUENCE [LARGE SCALE GENOMIC DNA]</scope>
    <source>
        <strain evidence="4">BH-2024</strain>
    </source>
</reference>
<dbReference type="SUPFAM" id="SSF48208">
    <property type="entry name" value="Six-hairpin glycosidases"/>
    <property type="match status" value="1"/>
</dbReference>
<keyword evidence="5" id="KW-1185">Reference proteome</keyword>
<keyword evidence="2" id="KW-0472">Membrane</keyword>
<evidence type="ECO:0000313" key="4">
    <source>
        <dbReference type="EMBL" id="KAL3091571.1"/>
    </source>
</evidence>
<feature type="domain" description="Glycogen debranching enzyme C-terminal" evidence="3">
    <location>
        <begin position="32"/>
        <end position="459"/>
    </location>
</feature>
<gene>
    <name evidence="4" type="ORF">niasHT_024153</name>
</gene>
<sequence length="490" mass="55040">MLLKCRRFRPDFPISQLVLFFLFLSICFAGIWRNWGRDTFIALPGLLLLTGRTFEARANILAFAATLRHGLIPNLLAEGKMPRYNCRDAVWFWLVAIIRYTEKVKDGESILGESVLRLYPTDEVEYGEQTKTEPLSATMFEALSRHFLGIDFRERNAGHRIDEHMRDEGFNVKAYIDGHSGLIFGGNRWNCGTWMDKMGSSERAGNRGEPATPRDGAAVELQGLALCVARGLDRLCRDGAFPYNGMKGESSFLSWSDWAAKIQHSFEQHFFVDDNCQSEFVHRRPIVKDSFGASLAFADFQLRPNFCIALNASPDILSPEKAWAALEIAGEVLAKNAPYGICTLDPKDWAYNGNYDNDDDGTNRISAKGWNYHQGPEWLWVAACYMSAKLKVASLLLHKSGDSSAWLSAVGEIRQRLFALEQCLNRSDWASLPELTNHAGAFCAHSCPAQAWSVGCVMETLDTLEAMEKEGMNLEGRQSDRRANDSPIKH</sequence>
<keyword evidence="2" id="KW-1133">Transmembrane helix</keyword>
<protein>
    <recommendedName>
        <fullName evidence="3">Glycogen debranching enzyme C-terminal domain-containing protein</fullName>
    </recommendedName>
</protein>
<dbReference type="InterPro" id="IPR032790">
    <property type="entry name" value="GDE_C"/>
</dbReference>
<dbReference type="AlphaFoldDB" id="A0ABD2JLS8"/>
<dbReference type="InterPro" id="IPR008928">
    <property type="entry name" value="6-hairpin_glycosidase_sf"/>
</dbReference>
<proteinExistence type="predicted"/>
<evidence type="ECO:0000259" key="3">
    <source>
        <dbReference type="Pfam" id="PF06202"/>
    </source>
</evidence>
<feature type="transmembrane region" description="Helical" evidence="2">
    <location>
        <begin position="12"/>
        <end position="32"/>
    </location>
</feature>